<organism evidence="24 25">
    <name type="scientific">Candidatus Macondimonas diazotrophica</name>
    <dbReference type="NCBI Taxonomy" id="2305248"/>
    <lineage>
        <taxon>Bacteria</taxon>
        <taxon>Pseudomonadati</taxon>
        <taxon>Pseudomonadota</taxon>
        <taxon>Gammaproteobacteria</taxon>
        <taxon>Chromatiales</taxon>
        <taxon>Ectothiorhodospiraceae</taxon>
        <taxon>Candidatus Macondimonas</taxon>
    </lineage>
</organism>
<keyword evidence="25" id="KW-1185">Reference proteome</keyword>
<dbReference type="CDD" id="cd04905">
    <property type="entry name" value="ACT_CM-PDT"/>
    <property type="match status" value="1"/>
</dbReference>
<dbReference type="NCBIfam" id="TIGR01807">
    <property type="entry name" value="CM_P2"/>
    <property type="match status" value="1"/>
</dbReference>
<dbReference type="InterPro" id="IPR045865">
    <property type="entry name" value="ACT-like_dom_sf"/>
</dbReference>
<dbReference type="Gene3D" id="3.40.190.10">
    <property type="entry name" value="Periplasmic binding protein-like II"/>
    <property type="match status" value="2"/>
</dbReference>
<dbReference type="InterPro" id="IPR002912">
    <property type="entry name" value="ACT_dom"/>
</dbReference>
<dbReference type="PROSITE" id="PS00857">
    <property type="entry name" value="PREPHENATE_DEHYDR_1"/>
    <property type="match status" value="1"/>
</dbReference>
<dbReference type="PIRSF" id="PIRSF001500">
    <property type="entry name" value="Chor_mut_pdt_Ppr"/>
    <property type="match status" value="1"/>
</dbReference>
<keyword evidence="13" id="KW-0413">Isomerase</keyword>
<evidence type="ECO:0000256" key="7">
    <source>
        <dbReference type="ARBA" id="ARBA00013147"/>
    </source>
</evidence>
<comment type="pathway">
    <text evidence="5">Metabolic intermediate biosynthesis; prephenate biosynthesis; prephenate from chorismate: step 1/1.</text>
</comment>
<sequence length="361" mass="38961">MSEAEQLADFRARIDSLDLKLRDLLNERARMAQEVGRIKAASGEASCFYRPAREAQVLRAVLAGNPGPLGDEALLRIYREVIASCLALEKSLRVAYLGPEGTYTQAAVFKHFGQGIMTTPLGAVDEVFREVEAGGADCGVVPVENSTEGVVTHTLDMFARSGLQICAEIILPVHHCLLGRVSGLEAITEVLGHGQALAQCREWLDRHLPGVLRRAVASNAEGARQAAATPGIGAVASHQSAGLYGLDILAENIEDEPDNTTRFLVIAREHAEVSGRDKTSLMVAVDNRPGALFRLLEPFHQHGVSLTRIESRPSRRGPWDYNFFLDMEGHVQDPPVAAALAAMAGRAAWLKNLGSYPMAVG</sequence>
<evidence type="ECO:0000259" key="22">
    <source>
        <dbReference type="PROSITE" id="PS51171"/>
    </source>
</evidence>
<comment type="catalytic activity">
    <reaction evidence="1">
        <text>chorismate = prephenate</text>
        <dbReference type="Rhea" id="RHEA:13897"/>
        <dbReference type="ChEBI" id="CHEBI:29748"/>
        <dbReference type="ChEBI" id="CHEBI:29934"/>
        <dbReference type="EC" id="5.4.99.5"/>
    </reaction>
</comment>
<feature type="domain" description="ACT" evidence="23">
    <location>
        <begin position="280"/>
        <end position="355"/>
    </location>
</feature>
<dbReference type="Pfam" id="PF01842">
    <property type="entry name" value="ACT"/>
    <property type="match status" value="1"/>
</dbReference>
<evidence type="ECO:0000256" key="18">
    <source>
        <dbReference type="ARBA" id="ARBA00047848"/>
    </source>
</evidence>
<keyword evidence="12" id="KW-0584">Phenylalanine biosynthesis</keyword>
<evidence type="ECO:0000256" key="2">
    <source>
        <dbReference type="ARBA" id="ARBA00002364"/>
    </source>
</evidence>
<evidence type="ECO:0000256" key="8">
    <source>
        <dbReference type="ARBA" id="ARBA00014401"/>
    </source>
</evidence>
<dbReference type="CDD" id="cd13630">
    <property type="entry name" value="PBP2_PDT_1"/>
    <property type="match status" value="1"/>
</dbReference>
<dbReference type="InterPro" id="IPR018528">
    <property type="entry name" value="Preph_deHydtase_CS"/>
</dbReference>
<dbReference type="NCBIfam" id="NF008865">
    <property type="entry name" value="PRK11898.1"/>
    <property type="match status" value="1"/>
</dbReference>
<evidence type="ECO:0000259" key="23">
    <source>
        <dbReference type="PROSITE" id="PS51671"/>
    </source>
</evidence>
<comment type="caution">
    <text evidence="24">The sequence shown here is derived from an EMBL/GenBank/DDBJ whole genome shotgun (WGS) entry which is preliminary data.</text>
</comment>
<dbReference type="FunFam" id="3.30.70.260:FF:000012">
    <property type="entry name" value="Prephenate dehydratase"/>
    <property type="match status" value="1"/>
</dbReference>
<dbReference type="Proteomes" id="UP000297890">
    <property type="component" value="Unassembled WGS sequence"/>
</dbReference>
<evidence type="ECO:0000256" key="17">
    <source>
        <dbReference type="ARBA" id="ARBA00031520"/>
    </source>
</evidence>
<evidence type="ECO:0000256" key="16">
    <source>
        <dbReference type="ARBA" id="ARBA00031175"/>
    </source>
</evidence>
<reference evidence="24 25" key="1">
    <citation type="journal article" date="2019" name="ISME J.">
        <title>Candidatus Macondimonas diazotrophica, a novel gammaproteobacterial genus dominating crude-oil-contaminated coastal sediments.</title>
        <authorList>
            <person name="Karthikeyan S."/>
            <person name="Konstantinidis K."/>
        </authorList>
    </citation>
    <scope>NUCLEOTIDE SEQUENCE [LARGE SCALE GENOMIC DNA]</scope>
    <source>
        <strain evidence="24 25">KTK01</strain>
    </source>
</reference>
<feature type="domain" description="Prephenate dehydratase" evidence="22">
    <location>
        <begin position="93"/>
        <end position="268"/>
    </location>
</feature>
<dbReference type="GO" id="GO:0009094">
    <property type="term" value="P:L-phenylalanine biosynthetic process"/>
    <property type="evidence" value="ECO:0007669"/>
    <property type="project" value="UniProtKB-UniPathway"/>
</dbReference>
<feature type="coiled-coil region" evidence="20">
    <location>
        <begin position="7"/>
        <end position="34"/>
    </location>
</feature>
<name>A0A4Z0FDR3_9GAMM</name>
<dbReference type="GO" id="GO:0005737">
    <property type="term" value="C:cytoplasm"/>
    <property type="evidence" value="ECO:0007669"/>
    <property type="project" value="UniProtKB-SubCell"/>
</dbReference>
<keyword evidence="14 24" id="KW-0456">Lyase</keyword>
<dbReference type="GO" id="GO:0004106">
    <property type="term" value="F:chorismate mutase activity"/>
    <property type="evidence" value="ECO:0007669"/>
    <property type="project" value="UniProtKB-EC"/>
</dbReference>
<evidence type="ECO:0000259" key="21">
    <source>
        <dbReference type="PROSITE" id="PS51168"/>
    </source>
</evidence>
<evidence type="ECO:0000256" key="3">
    <source>
        <dbReference type="ARBA" id="ARBA00004496"/>
    </source>
</evidence>
<keyword evidence="11" id="KW-0057">Aromatic amino acid biosynthesis</keyword>
<evidence type="ECO:0000256" key="14">
    <source>
        <dbReference type="ARBA" id="ARBA00023239"/>
    </source>
</evidence>
<dbReference type="Gene3D" id="1.20.59.10">
    <property type="entry name" value="Chorismate mutase"/>
    <property type="match status" value="1"/>
</dbReference>
<evidence type="ECO:0000256" key="19">
    <source>
        <dbReference type="PIRSR" id="PIRSR001500-2"/>
    </source>
</evidence>
<dbReference type="EC" id="5.4.99.5" evidence="6"/>
<dbReference type="InterPro" id="IPR010957">
    <property type="entry name" value="G/b/e-P-prot_chorismate_mutase"/>
</dbReference>
<dbReference type="UniPathway" id="UPA00121">
    <property type="reaction ID" value="UER00345"/>
</dbReference>
<dbReference type="InterPro" id="IPR036263">
    <property type="entry name" value="Chorismate_II_sf"/>
</dbReference>
<comment type="subcellular location">
    <subcellularLocation>
        <location evidence="3">Cytoplasm</location>
    </subcellularLocation>
</comment>
<dbReference type="OrthoDB" id="9802281at2"/>
<evidence type="ECO:0000256" key="13">
    <source>
        <dbReference type="ARBA" id="ARBA00023235"/>
    </source>
</evidence>
<evidence type="ECO:0000256" key="9">
    <source>
        <dbReference type="ARBA" id="ARBA00022490"/>
    </source>
</evidence>
<evidence type="ECO:0000256" key="5">
    <source>
        <dbReference type="ARBA" id="ARBA00004817"/>
    </source>
</evidence>
<dbReference type="InterPro" id="IPR036979">
    <property type="entry name" value="CM_dom_sf"/>
</dbReference>
<keyword evidence="10" id="KW-0028">Amino-acid biosynthesis</keyword>
<comment type="catalytic activity">
    <reaction evidence="18">
        <text>prephenate + H(+) = 3-phenylpyruvate + CO2 + H2O</text>
        <dbReference type="Rhea" id="RHEA:21648"/>
        <dbReference type="ChEBI" id="CHEBI:15377"/>
        <dbReference type="ChEBI" id="CHEBI:15378"/>
        <dbReference type="ChEBI" id="CHEBI:16526"/>
        <dbReference type="ChEBI" id="CHEBI:18005"/>
        <dbReference type="ChEBI" id="CHEBI:29934"/>
        <dbReference type="EC" id="4.2.1.51"/>
    </reaction>
</comment>
<evidence type="ECO:0000256" key="6">
    <source>
        <dbReference type="ARBA" id="ARBA00012404"/>
    </source>
</evidence>
<dbReference type="Pfam" id="PF00800">
    <property type="entry name" value="PDT"/>
    <property type="match status" value="1"/>
</dbReference>
<comment type="pathway">
    <text evidence="4">Amino-acid biosynthesis; L-phenylalanine biosynthesis; phenylpyruvate from prephenate: step 1/1.</text>
</comment>
<gene>
    <name evidence="24" type="primary">pheA</name>
    <name evidence="24" type="ORF">E4680_02490</name>
</gene>
<dbReference type="SUPFAM" id="SSF48600">
    <property type="entry name" value="Chorismate mutase II"/>
    <property type="match status" value="1"/>
</dbReference>
<dbReference type="GO" id="GO:0046417">
    <property type="term" value="P:chorismate metabolic process"/>
    <property type="evidence" value="ECO:0007669"/>
    <property type="project" value="InterPro"/>
</dbReference>
<evidence type="ECO:0000313" key="25">
    <source>
        <dbReference type="Proteomes" id="UP000297890"/>
    </source>
</evidence>
<evidence type="ECO:0000313" key="24">
    <source>
        <dbReference type="EMBL" id="TFZ83859.1"/>
    </source>
</evidence>
<dbReference type="UniPathway" id="UPA00120">
    <property type="reaction ID" value="UER00203"/>
</dbReference>
<dbReference type="PROSITE" id="PS51168">
    <property type="entry name" value="CHORISMATE_MUT_2"/>
    <property type="match status" value="1"/>
</dbReference>
<keyword evidence="9" id="KW-0963">Cytoplasm</keyword>
<protein>
    <recommendedName>
        <fullName evidence="8">Bifunctional chorismate mutase/prephenate dehydratase</fullName>
        <ecNumber evidence="7">4.2.1.51</ecNumber>
        <ecNumber evidence="6">5.4.99.5</ecNumber>
    </recommendedName>
    <alternativeName>
        <fullName evidence="17">Chorismate mutase-prephenate dehydratase</fullName>
    </alternativeName>
    <alternativeName>
        <fullName evidence="16">p-protein</fullName>
    </alternativeName>
</protein>
<dbReference type="EC" id="4.2.1.51" evidence="7"/>
<evidence type="ECO:0000256" key="12">
    <source>
        <dbReference type="ARBA" id="ARBA00023222"/>
    </source>
</evidence>
<dbReference type="FunFam" id="3.40.190.10:FF:000029">
    <property type="entry name" value="Chorismate mutase/Prephenate dehydratase"/>
    <property type="match status" value="1"/>
</dbReference>
<evidence type="ECO:0000256" key="10">
    <source>
        <dbReference type="ARBA" id="ARBA00022605"/>
    </source>
</evidence>
<dbReference type="RefSeq" id="WP_135280786.1">
    <property type="nucleotide sequence ID" value="NZ_SRIO01000002.1"/>
</dbReference>
<accession>A0A4Z0FDR3</accession>
<dbReference type="SUPFAM" id="SSF55021">
    <property type="entry name" value="ACT-like"/>
    <property type="match status" value="1"/>
</dbReference>
<dbReference type="PROSITE" id="PS00858">
    <property type="entry name" value="PREPHENATE_DEHYDR_2"/>
    <property type="match status" value="1"/>
</dbReference>
<evidence type="ECO:0000256" key="20">
    <source>
        <dbReference type="SAM" id="Coils"/>
    </source>
</evidence>
<dbReference type="SUPFAM" id="SSF53850">
    <property type="entry name" value="Periplasmic binding protein-like II"/>
    <property type="match status" value="1"/>
</dbReference>
<evidence type="ECO:0000256" key="11">
    <source>
        <dbReference type="ARBA" id="ARBA00023141"/>
    </source>
</evidence>
<dbReference type="PANTHER" id="PTHR21022">
    <property type="entry name" value="PREPHENATE DEHYDRATASE P PROTEIN"/>
    <property type="match status" value="1"/>
</dbReference>
<proteinExistence type="predicted"/>
<dbReference type="EMBL" id="SRIO01000002">
    <property type="protein sequence ID" value="TFZ83859.1"/>
    <property type="molecule type" value="Genomic_DNA"/>
</dbReference>
<keyword evidence="20" id="KW-0175">Coiled coil</keyword>
<dbReference type="PANTHER" id="PTHR21022:SF19">
    <property type="entry name" value="PREPHENATE DEHYDRATASE-RELATED"/>
    <property type="match status" value="1"/>
</dbReference>
<comment type="function">
    <text evidence="2">Catalyzes the Claisen rearrangement of chorismate to prephenate and the decarboxylation/dehydration of prephenate to phenylpyruvate.</text>
</comment>
<feature type="site" description="Essential for prephenate dehydratase activity" evidence="19">
    <location>
        <position position="261"/>
    </location>
</feature>
<dbReference type="PROSITE" id="PS51671">
    <property type="entry name" value="ACT"/>
    <property type="match status" value="1"/>
</dbReference>
<feature type="domain" description="Chorismate mutase" evidence="21">
    <location>
        <begin position="1"/>
        <end position="93"/>
    </location>
</feature>
<dbReference type="GO" id="GO:0004664">
    <property type="term" value="F:prephenate dehydratase activity"/>
    <property type="evidence" value="ECO:0007669"/>
    <property type="project" value="UniProtKB-EC"/>
</dbReference>
<dbReference type="InterPro" id="IPR002701">
    <property type="entry name" value="CM_II_prokaryot"/>
</dbReference>
<evidence type="ECO:0000256" key="4">
    <source>
        <dbReference type="ARBA" id="ARBA00004741"/>
    </source>
</evidence>
<dbReference type="AlphaFoldDB" id="A0A4Z0FDR3"/>
<evidence type="ECO:0000256" key="1">
    <source>
        <dbReference type="ARBA" id="ARBA00000824"/>
    </source>
</evidence>
<dbReference type="PROSITE" id="PS51171">
    <property type="entry name" value="PREPHENATE_DEHYDR_3"/>
    <property type="match status" value="1"/>
</dbReference>
<dbReference type="SMART" id="SM00830">
    <property type="entry name" value="CM_2"/>
    <property type="match status" value="1"/>
</dbReference>
<evidence type="ECO:0000256" key="15">
    <source>
        <dbReference type="ARBA" id="ARBA00023268"/>
    </source>
</evidence>
<dbReference type="Pfam" id="PF01817">
    <property type="entry name" value="CM_2"/>
    <property type="match status" value="1"/>
</dbReference>
<keyword evidence="15" id="KW-0511">Multifunctional enzyme</keyword>
<dbReference type="InterPro" id="IPR008242">
    <property type="entry name" value="Chor_mutase/pphenate_deHydtase"/>
</dbReference>
<dbReference type="Gene3D" id="3.30.70.260">
    <property type="match status" value="1"/>
</dbReference>
<dbReference type="InterPro" id="IPR001086">
    <property type="entry name" value="Preph_deHydtase"/>
</dbReference>